<protein>
    <recommendedName>
        <fullName evidence="2">HRDC domain-containing protein</fullName>
    </recommendedName>
</protein>
<evidence type="ECO:0000313" key="3">
    <source>
        <dbReference type="EMBL" id="SVD78612.1"/>
    </source>
</evidence>
<feature type="domain" description="HRDC" evidence="2">
    <location>
        <begin position="8"/>
        <end position="89"/>
    </location>
</feature>
<gene>
    <name evidence="3" type="ORF">METZ01_LOCUS431466</name>
</gene>
<dbReference type="GO" id="GO:0000166">
    <property type="term" value="F:nucleotide binding"/>
    <property type="evidence" value="ECO:0007669"/>
    <property type="project" value="InterPro"/>
</dbReference>
<dbReference type="InterPro" id="IPR010997">
    <property type="entry name" value="HRDC-like_sf"/>
</dbReference>
<evidence type="ECO:0000259" key="2">
    <source>
        <dbReference type="PROSITE" id="PS50967"/>
    </source>
</evidence>
<dbReference type="AlphaFoldDB" id="A0A382Y5H4"/>
<dbReference type="EMBL" id="UINC01173162">
    <property type="protein sequence ID" value="SVD78612.1"/>
    <property type="molecule type" value="Genomic_DNA"/>
</dbReference>
<dbReference type="Pfam" id="PF00570">
    <property type="entry name" value="HRDC"/>
    <property type="match status" value="1"/>
</dbReference>
<dbReference type="PROSITE" id="PS50967">
    <property type="entry name" value="HRDC"/>
    <property type="match status" value="1"/>
</dbReference>
<sequence length="124" mass="14294">MGTAHTKETGREDLREKLRRYRLDQARRERVPPYFVFWDLTLDQLCEELPRDDETLSGIHRFGGQETRDKYGEGVLEIIDGWVEDRLDKGLPLVLTTTSAHQQGEAHLSEWAVPENPSKDLFGG</sequence>
<dbReference type="GO" id="GO:0003676">
    <property type="term" value="F:nucleic acid binding"/>
    <property type="evidence" value="ECO:0007669"/>
    <property type="project" value="InterPro"/>
</dbReference>
<dbReference type="SMART" id="SM00341">
    <property type="entry name" value="HRDC"/>
    <property type="match status" value="1"/>
</dbReference>
<dbReference type="SUPFAM" id="SSF47819">
    <property type="entry name" value="HRDC-like"/>
    <property type="match status" value="1"/>
</dbReference>
<proteinExistence type="predicted"/>
<feature type="region of interest" description="Disordered" evidence="1">
    <location>
        <begin position="104"/>
        <end position="124"/>
    </location>
</feature>
<feature type="non-terminal residue" evidence="3">
    <location>
        <position position="124"/>
    </location>
</feature>
<dbReference type="InterPro" id="IPR002121">
    <property type="entry name" value="HRDC_dom"/>
</dbReference>
<evidence type="ECO:0000256" key="1">
    <source>
        <dbReference type="SAM" id="MobiDB-lite"/>
    </source>
</evidence>
<dbReference type="InterPro" id="IPR044876">
    <property type="entry name" value="HRDC_dom_sf"/>
</dbReference>
<reference evidence="3" key="1">
    <citation type="submission" date="2018-05" db="EMBL/GenBank/DDBJ databases">
        <authorList>
            <person name="Lanie J.A."/>
            <person name="Ng W.-L."/>
            <person name="Kazmierczak K.M."/>
            <person name="Andrzejewski T.M."/>
            <person name="Davidsen T.M."/>
            <person name="Wayne K.J."/>
            <person name="Tettelin H."/>
            <person name="Glass J.I."/>
            <person name="Rusch D."/>
            <person name="Podicherti R."/>
            <person name="Tsui H.-C.T."/>
            <person name="Winkler M.E."/>
        </authorList>
    </citation>
    <scope>NUCLEOTIDE SEQUENCE</scope>
</reference>
<organism evidence="3">
    <name type="scientific">marine metagenome</name>
    <dbReference type="NCBI Taxonomy" id="408172"/>
    <lineage>
        <taxon>unclassified sequences</taxon>
        <taxon>metagenomes</taxon>
        <taxon>ecological metagenomes</taxon>
    </lineage>
</organism>
<name>A0A382Y5H4_9ZZZZ</name>
<accession>A0A382Y5H4</accession>
<dbReference type="Gene3D" id="1.10.150.80">
    <property type="entry name" value="HRDC domain"/>
    <property type="match status" value="1"/>
</dbReference>